<dbReference type="Proteomes" id="UP001360560">
    <property type="component" value="Unassembled WGS sequence"/>
</dbReference>
<dbReference type="RefSeq" id="XP_064850500.1">
    <property type="nucleotide sequence ID" value="XM_064994428.1"/>
</dbReference>
<organism evidence="9 10">
    <name type="scientific">Saccharomycopsis crataegensis</name>
    <dbReference type="NCBI Taxonomy" id="43959"/>
    <lineage>
        <taxon>Eukaryota</taxon>
        <taxon>Fungi</taxon>
        <taxon>Dikarya</taxon>
        <taxon>Ascomycota</taxon>
        <taxon>Saccharomycotina</taxon>
        <taxon>Saccharomycetes</taxon>
        <taxon>Saccharomycopsidaceae</taxon>
        <taxon>Saccharomycopsis</taxon>
    </lineage>
</organism>
<dbReference type="GO" id="GO:0005634">
    <property type="term" value="C:nucleus"/>
    <property type="evidence" value="ECO:0007669"/>
    <property type="project" value="UniProtKB-SubCell"/>
</dbReference>
<dbReference type="InterPro" id="IPR040122">
    <property type="entry name" value="Importin_beta"/>
</dbReference>
<dbReference type="GO" id="GO:0005737">
    <property type="term" value="C:cytoplasm"/>
    <property type="evidence" value="ECO:0007669"/>
    <property type="project" value="UniProtKB-SubCell"/>
</dbReference>
<evidence type="ECO:0000313" key="9">
    <source>
        <dbReference type="EMBL" id="GMM33500.1"/>
    </source>
</evidence>
<evidence type="ECO:0000256" key="6">
    <source>
        <dbReference type="ARBA" id="ARBA00022927"/>
    </source>
</evidence>
<sequence>MSSSLPGDVHMTLSRIIEGLISSDNQVRSQAEKALENDWFTSTGVEMLLLFLAEQAVSGDSETKRAFAAVIFRRYALRMPPERSPSMTETSIGTISEPVKAEIRNLLFNGFFGEQTKSVRHKLADAIAEVARTSISPPGTWDNLVPTMFEATGSPEPGFRESAFRVFAAQPALVVQHLEQALPTFLSGFVDPDDSVRVAVSNAFVACFQSAPKKQWSSFSPMLPGLLNALPKYLEDGNEDALTSELESLIDLVTLAPKMFKPMLPTIIEFCSTITKNTDLESPTRLAALELLTTFCEASPNMCKQEASYAENMVVLTLQLMTEVCIDDDDAIEWQNSNGGKESLYEEDKAARNSLDRAALSLGGKVLAEPLFKYLTQMIHSSEWRERQAALMALSSAAEGCSDVLISEIPKILDLILPLLNDPHPRVQYACCNALGQISTDFADLIQKNSGDRILPALISKLTNESVPRVQTHAAAALVNFSENASKDILEPYLDDLLTNLLTLLQGPHRYVQEQVLTTIAIVADAAETKFIKYYDTLMPLLFNVLQSDLDKENRLLKAKSIECATLIAAAVGKDKFSQHAEQLIQIFGHIQKEAVDEDDPVKPYLEQGWNTICSIIGTDFLPYLPSVLPTLIEQAKAEQIIKLVDEGDEVDQDEQWDVYSLAGKLVALHTAVLDDKIDAIEILKSYADILKGSFYPYVPLIVKEILLPALDFYFHDGVRNSAVEALPTFLSCAKIAQPPRSPELMSLWSAIASKLIESLAGEPLTDILVSYYTSFSNCVLLMGEDTLNENQLAAFVTSVNANLQGVYNRIKERDEADNSEEQYDEGLEEENNEFTDEELLDEINKAISGVFKFSNYKFLPAFQELTPTLTTFLVEDNKALKLCGLCMVSELIEQTGPQSGPYKDLFSNAVLESLTSSYSSVREIAAFIIGVAALNGGENYADFVLGALEPLFNIITVPDAKQDDNIIATENAIAAISKVLHIYNSRIDNLDAMIENWIQALPIVVDNQSAPFAYSFLASLIENNHPAIQKNMSKVVDSVIQALLNGALSGKAAEKIVSATKQLLGSIPQENVMPILQRYGPEEQNLIQKWFS</sequence>
<evidence type="ECO:0000256" key="7">
    <source>
        <dbReference type="ARBA" id="ARBA00023242"/>
    </source>
</evidence>
<dbReference type="InterPro" id="IPR040928">
    <property type="entry name" value="Importin_rep_5"/>
</dbReference>
<dbReference type="SMART" id="SM01349">
    <property type="entry name" value="TOG"/>
    <property type="match status" value="1"/>
</dbReference>
<dbReference type="Pfam" id="PF18829">
    <property type="entry name" value="Importin_rep_6"/>
    <property type="match status" value="1"/>
</dbReference>
<evidence type="ECO:0000313" key="10">
    <source>
        <dbReference type="Proteomes" id="UP001360560"/>
    </source>
</evidence>
<keyword evidence="4" id="KW-0963">Cytoplasm</keyword>
<protein>
    <submittedName>
        <fullName evidence="9">Pse1 protein</fullName>
    </submittedName>
</protein>
<keyword evidence="7" id="KW-0539">Nucleus</keyword>
<dbReference type="Pfam" id="PF25780">
    <property type="entry name" value="TPR_IPO5"/>
    <property type="match status" value="1"/>
</dbReference>
<dbReference type="EMBL" id="BTFZ01000001">
    <property type="protein sequence ID" value="GMM33500.1"/>
    <property type="molecule type" value="Genomic_DNA"/>
</dbReference>
<dbReference type="InterPro" id="IPR041653">
    <property type="entry name" value="Importin_rep_4"/>
</dbReference>
<keyword evidence="5" id="KW-0677">Repeat</keyword>
<evidence type="ECO:0000256" key="4">
    <source>
        <dbReference type="ARBA" id="ARBA00022490"/>
    </source>
</evidence>
<dbReference type="InterPro" id="IPR016024">
    <property type="entry name" value="ARM-type_fold"/>
</dbReference>
<comment type="caution">
    <text evidence="9">The sequence shown here is derived from an EMBL/GenBank/DDBJ whole genome shotgun (WGS) entry which is preliminary data.</text>
</comment>
<dbReference type="Pfam" id="PF18816">
    <property type="entry name" value="Importin_rep_5"/>
    <property type="match status" value="1"/>
</dbReference>
<comment type="subcellular location">
    <subcellularLocation>
        <location evidence="2">Cytoplasm</location>
    </subcellularLocation>
    <subcellularLocation>
        <location evidence="1">Nucleus</location>
    </subcellularLocation>
</comment>
<proteinExistence type="predicted"/>
<dbReference type="Pfam" id="PF18808">
    <property type="entry name" value="Importin_rep_4"/>
    <property type="match status" value="1"/>
</dbReference>
<dbReference type="InterPro" id="IPR058584">
    <property type="entry name" value="IMB1_TNPO1-like_TPR"/>
</dbReference>
<dbReference type="PANTHER" id="PTHR10527">
    <property type="entry name" value="IMPORTIN BETA"/>
    <property type="match status" value="1"/>
</dbReference>
<dbReference type="Gene3D" id="1.25.10.10">
    <property type="entry name" value="Leucine-rich Repeat Variant"/>
    <property type="match status" value="1"/>
</dbReference>
<keyword evidence="3" id="KW-0813">Transport</keyword>
<keyword evidence="10" id="KW-1185">Reference proteome</keyword>
<dbReference type="InterPro" id="IPR041389">
    <property type="entry name" value="Importin_rep_6"/>
</dbReference>
<gene>
    <name evidence="9" type="ORF">DASC09_008250</name>
</gene>
<dbReference type="AlphaFoldDB" id="A0AAV5QGH8"/>
<dbReference type="InterPro" id="IPR034085">
    <property type="entry name" value="TOG"/>
</dbReference>
<evidence type="ECO:0000256" key="1">
    <source>
        <dbReference type="ARBA" id="ARBA00004123"/>
    </source>
</evidence>
<dbReference type="GeneID" id="90071479"/>
<dbReference type="Pfam" id="PF25574">
    <property type="entry name" value="TPR_IMB1"/>
    <property type="match status" value="1"/>
</dbReference>
<feature type="domain" description="TOG" evidence="8">
    <location>
        <begin position="353"/>
        <end position="601"/>
    </location>
</feature>
<evidence type="ECO:0000256" key="2">
    <source>
        <dbReference type="ARBA" id="ARBA00004496"/>
    </source>
</evidence>
<accession>A0AAV5QGH8</accession>
<dbReference type="SUPFAM" id="SSF48371">
    <property type="entry name" value="ARM repeat"/>
    <property type="match status" value="2"/>
</dbReference>
<keyword evidence="6" id="KW-0653">Protein transport</keyword>
<evidence type="ECO:0000256" key="3">
    <source>
        <dbReference type="ARBA" id="ARBA00022448"/>
    </source>
</evidence>
<evidence type="ECO:0000256" key="5">
    <source>
        <dbReference type="ARBA" id="ARBA00022737"/>
    </source>
</evidence>
<name>A0AAV5QGH8_9ASCO</name>
<reference evidence="9 10" key="1">
    <citation type="journal article" date="2023" name="Elife">
        <title>Identification of key yeast species and microbe-microbe interactions impacting larval growth of Drosophila in the wild.</title>
        <authorList>
            <person name="Mure A."/>
            <person name="Sugiura Y."/>
            <person name="Maeda R."/>
            <person name="Honda K."/>
            <person name="Sakurai N."/>
            <person name="Takahashi Y."/>
            <person name="Watada M."/>
            <person name="Katoh T."/>
            <person name="Gotoh A."/>
            <person name="Gotoh Y."/>
            <person name="Taniguchi I."/>
            <person name="Nakamura K."/>
            <person name="Hayashi T."/>
            <person name="Katayama T."/>
            <person name="Uemura T."/>
            <person name="Hattori Y."/>
        </authorList>
    </citation>
    <scope>NUCLEOTIDE SEQUENCE [LARGE SCALE GENOMIC DNA]</scope>
    <source>
        <strain evidence="9 10">SC-9</strain>
    </source>
</reference>
<dbReference type="InterPro" id="IPR011989">
    <property type="entry name" value="ARM-like"/>
</dbReference>
<dbReference type="InterPro" id="IPR057672">
    <property type="entry name" value="TPR_IPO4/5"/>
</dbReference>
<evidence type="ECO:0000259" key="8">
    <source>
        <dbReference type="SMART" id="SM01349"/>
    </source>
</evidence>
<dbReference type="Pfam" id="PF13513">
    <property type="entry name" value="HEAT_EZ"/>
    <property type="match status" value="1"/>
</dbReference>
<dbReference type="GO" id="GO:0006606">
    <property type="term" value="P:protein import into nucleus"/>
    <property type="evidence" value="ECO:0007669"/>
    <property type="project" value="InterPro"/>
</dbReference>